<keyword evidence="3" id="KW-1185">Reference proteome</keyword>
<dbReference type="InterPro" id="IPR036513">
    <property type="entry name" value="STAS_dom_sf"/>
</dbReference>
<dbReference type="CDD" id="cd07043">
    <property type="entry name" value="STAS_anti-anti-sigma_factors"/>
    <property type="match status" value="1"/>
</dbReference>
<reference evidence="2 3" key="1">
    <citation type="journal article" date="2020" name="Cell Host Microbe">
        <title>Functional and Genomic Variation between Human-Derived Isolates of Lachnospiraceae Reveals Inter- and Intra-Species Diversity.</title>
        <authorList>
            <person name="Sorbara M.T."/>
            <person name="Littmann E.R."/>
            <person name="Fontana E."/>
            <person name="Moody T.U."/>
            <person name="Kohout C.E."/>
            <person name="Gjonbalaj M."/>
            <person name="Eaton V."/>
            <person name="Seok R."/>
            <person name="Leiner I.M."/>
            <person name="Pamer E.G."/>
        </authorList>
    </citation>
    <scope>NUCLEOTIDE SEQUENCE [LARGE SCALE GENOMIC DNA]</scope>
    <source>
        <strain evidence="2 3">MSK.20.11</strain>
    </source>
</reference>
<organism evidence="2 3">
    <name type="scientific">Blautia wexlerae</name>
    <dbReference type="NCBI Taxonomy" id="418240"/>
    <lineage>
        <taxon>Bacteria</taxon>
        <taxon>Bacillati</taxon>
        <taxon>Bacillota</taxon>
        <taxon>Clostridia</taxon>
        <taxon>Lachnospirales</taxon>
        <taxon>Lachnospiraceae</taxon>
        <taxon>Blautia</taxon>
    </lineage>
</organism>
<dbReference type="PANTHER" id="PTHR33495:SF2">
    <property type="entry name" value="ANTI-SIGMA FACTOR ANTAGONIST TM_1081-RELATED"/>
    <property type="match status" value="1"/>
</dbReference>
<evidence type="ECO:0000259" key="1">
    <source>
        <dbReference type="PROSITE" id="PS50801"/>
    </source>
</evidence>
<dbReference type="EMBL" id="JAAIPF010000020">
    <property type="protein sequence ID" value="NSF74103.1"/>
    <property type="molecule type" value="Genomic_DNA"/>
</dbReference>
<accession>A0ABX2GNZ9</accession>
<dbReference type="InterPro" id="IPR002645">
    <property type="entry name" value="STAS_dom"/>
</dbReference>
<protein>
    <submittedName>
        <fullName evidence="2">STAS domain-containing protein</fullName>
    </submittedName>
</protein>
<evidence type="ECO:0000313" key="3">
    <source>
        <dbReference type="Proteomes" id="UP000822152"/>
    </source>
</evidence>
<dbReference type="Proteomes" id="UP000822152">
    <property type="component" value="Unassembled WGS sequence"/>
</dbReference>
<dbReference type="Pfam" id="PF01740">
    <property type="entry name" value="STAS"/>
    <property type="match status" value="1"/>
</dbReference>
<proteinExistence type="predicted"/>
<dbReference type="RefSeq" id="WP_173743560.1">
    <property type="nucleotide sequence ID" value="NZ_JAAIPF010000020.1"/>
</dbReference>
<dbReference type="PANTHER" id="PTHR33495">
    <property type="entry name" value="ANTI-SIGMA FACTOR ANTAGONIST TM_1081-RELATED-RELATED"/>
    <property type="match status" value="1"/>
</dbReference>
<feature type="domain" description="STAS" evidence="1">
    <location>
        <begin position="1"/>
        <end position="104"/>
    </location>
</feature>
<evidence type="ECO:0000313" key="2">
    <source>
        <dbReference type="EMBL" id="NSF74103.1"/>
    </source>
</evidence>
<gene>
    <name evidence="2" type="ORF">G4952_09800</name>
</gene>
<dbReference type="Gene3D" id="3.30.750.24">
    <property type="entry name" value="STAS domain"/>
    <property type="match status" value="1"/>
</dbReference>
<sequence length="104" mass="12093">MKNRFEIQGNCLTVYLPREVDHPAADEIRRESDNILRKNYIRTMVFDFSETMFMDSSGIGMIMGRYRAMGMRGNCIRVTGVSVYIEKLLHLSGVYKFVEICREA</sequence>
<dbReference type="PROSITE" id="PS50801">
    <property type="entry name" value="STAS"/>
    <property type="match status" value="1"/>
</dbReference>
<comment type="caution">
    <text evidence="2">The sequence shown here is derived from an EMBL/GenBank/DDBJ whole genome shotgun (WGS) entry which is preliminary data.</text>
</comment>
<name>A0ABX2GNZ9_9FIRM</name>
<dbReference type="SUPFAM" id="SSF52091">
    <property type="entry name" value="SpoIIaa-like"/>
    <property type="match status" value="1"/>
</dbReference>